<dbReference type="Proteomes" id="UP000037185">
    <property type="component" value="Unassembled WGS sequence"/>
</dbReference>
<protein>
    <submittedName>
        <fullName evidence="1">Uncharacterized protein</fullName>
    </submittedName>
</protein>
<evidence type="ECO:0000313" key="1">
    <source>
        <dbReference type="EMBL" id="KNE81966.1"/>
    </source>
</evidence>
<organism evidence="1 2">
    <name type="scientific">Streptomyces fradiae</name>
    <name type="common">Streptomyces roseoflavus</name>
    <dbReference type="NCBI Taxonomy" id="1906"/>
    <lineage>
        <taxon>Bacteria</taxon>
        <taxon>Bacillati</taxon>
        <taxon>Actinomycetota</taxon>
        <taxon>Actinomycetes</taxon>
        <taxon>Kitasatosporales</taxon>
        <taxon>Streptomycetaceae</taxon>
        <taxon>Streptomyces</taxon>
    </lineage>
</organism>
<keyword evidence="2" id="KW-1185">Reference proteome</keyword>
<proteinExistence type="predicted"/>
<dbReference type="EMBL" id="LGSP01000022">
    <property type="protein sequence ID" value="KNE81966.1"/>
    <property type="molecule type" value="Genomic_DNA"/>
</dbReference>
<accession>A0ACC4WBB7</accession>
<evidence type="ECO:0000313" key="2">
    <source>
        <dbReference type="Proteomes" id="UP000037185"/>
    </source>
</evidence>
<comment type="caution">
    <text evidence="1">The sequence shown here is derived from an EMBL/GenBank/DDBJ whole genome shotgun (WGS) entry which is preliminary data.</text>
</comment>
<reference evidence="1" key="1">
    <citation type="submission" date="2015-07" db="EMBL/GenBank/DDBJ databases">
        <title>Draft genome sequence of Streptomyces fradiae, a resistant strain to nitron-oligomycin.</title>
        <authorList>
            <person name="Vatlin A.A."/>
            <person name="Bekker O.B."/>
            <person name="Danilenko V.N."/>
        </authorList>
    </citation>
    <scope>NUCLEOTIDE SEQUENCE</scope>
    <source>
        <strain evidence="1">Olg1-1</strain>
    </source>
</reference>
<gene>
    <name evidence="1" type="ORF">ADZ36_13700</name>
</gene>
<name>A0ACC4WBB7_STRFR</name>
<sequence>MERLYRPRLTGKPGRLEVWYATLTDPRTGTGVWIHHEVVAPAEDGGPARPHGWISVFPADGRPPVTERFGPESPGATLPVADSPVPYYTSPEVHASSSLLAGAAGGIRWRLRVVEGGGAPLYTFPRWAWRTGLLPAAQIVPAPDARFYGEVDVHGEKLELADARGGVSRIAGHGNAKRWAWLHAGLGGGDVLELVAGVARRPGLRRLPPLPLLQLRVGGRDWPRDPLLAAPRFTADIGLPEWTVTGRAGRRRLRVEVRQEPAGCVALSYTDPDGATATCTNSERASAEIVAERRTGSRWETEHRWSLDHTAHAEVGERP</sequence>